<reference evidence="1 2" key="1">
    <citation type="submission" date="2016-02" db="EMBL/GenBank/DDBJ databases">
        <authorList>
            <person name="Wen L."/>
            <person name="He K."/>
            <person name="Yang H."/>
        </authorList>
    </citation>
    <scope>NUCLEOTIDE SEQUENCE [LARGE SCALE GENOMIC DNA]</scope>
    <source>
        <strain evidence="1 2">TSA40</strain>
    </source>
</reference>
<dbReference type="InterPro" id="IPR021445">
    <property type="entry name" value="DUF3095"/>
</dbReference>
<comment type="caution">
    <text evidence="1">The sequence shown here is derived from an EMBL/GenBank/DDBJ whole genome shotgun (WGS) entry which is preliminary data.</text>
</comment>
<sequence>MQPDSCPERIFASSVSSSTDSPHFYRNIPAVPSFSETTAGRLHRDLPRDWWIAIADVAGSTLAIEAGAYKDVNTVGVACITAVLNVEPDIDLPFVFGGDGATLALPAGLRDRVSAALRGAQQLAREAFGLTLRVGLVSVASLTDDGHAVRAGKVQLSRHVTQATFSGNGWEEAERRVKTPDAAGVVRIDEHNGPVEARFDGFECRWKAFPSVNGHKLSLLVTAVAPDVEGKHAIYENVLARIQAIYGDVPSYHPLRAERMRLAFSPRTLSHEWRVRTNGLGTWQRIAYFADLLFRSAAGSWLFMRGQDTEATQWTRYRGDLVENSDFRKFDGMLRMLIDSSADQYALLRDYLEEECRAGRLAWGASKSNKALVTCIVRSYNGNHMHFVDGSDGGYALAARDLKRRLAQGCL</sequence>
<dbReference type="EMBL" id="LSTO01000016">
    <property type="protein sequence ID" value="OWW18212.1"/>
    <property type="molecule type" value="Genomic_DNA"/>
</dbReference>
<dbReference type="AlphaFoldDB" id="A0A254TA86"/>
<organism evidence="1 2">
    <name type="scientific">Noviherbaspirillum denitrificans</name>
    <dbReference type="NCBI Taxonomy" id="1968433"/>
    <lineage>
        <taxon>Bacteria</taxon>
        <taxon>Pseudomonadati</taxon>
        <taxon>Pseudomonadota</taxon>
        <taxon>Betaproteobacteria</taxon>
        <taxon>Burkholderiales</taxon>
        <taxon>Oxalobacteraceae</taxon>
        <taxon>Noviherbaspirillum</taxon>
    </lineage>
</organism>
<dbReference type="Proteomes" id="UP000197535">
    <property type="component" value="Unassembled WGS sequence"/>
</dbReference>
<keyword evidence="2" id="KW-1185">Reference proteome</keyword>
<dbReference type="OrthoDB" id="5342145at2"/>
<name>A0A254TA86_9BURK</name>
<evidence type="ECO:0008006" key="3">
    <source>
        <dbReference type="Google" id="ProtNLM"/>
    </source>
</evidence>
<gene>
    <name evidence="1" type="ORF">AYR66_01515</name>
</gene>
<evidence type="ECO:0000313" key="1">
    <source>
        <dbReference type="EMBL" id="OWW18212.1"/>
    </source>
</evidence>
<dbReference type="Pfam" id="PF11294">
    <property type="entry name" value="DUF3095"/>
    <property type="match status" value="1"/>
</dbReference>
<accession>A0A254TA86</accession>
<proteinExistence type="predicted"/>
<dbReference type="RefSeq" id="WP_088710621.1">
    <property type="nucleotide sequence ID" value="NZ_LSTO01000016.1"/>
</dbReference>
<evidence type="ECO:0000313" key="2">
    <source>
        <dbReference type="Proteomes" id="UP000197535"/>
    </source>
</evidence>
<protein>
    <recommendedName>
        <fullName evidence="3">Adenylate cyclase</fullName>
    </recommendedName>
</protein>